<dbReference type="InterPro" id="IPR017884">
    <property type="entry name" value="SANT_dom"/>
</dbReference>
<dbReference type="PANTHER" id="PTHR47340">
    <property type="entry name" value="DUPLICATED HOMEODOMAIN-LIKE SUPERFAMILY PROTEIN"/>
    <property type="match status" value="1"/>
</dbReference>
<dbReference type="EMBL" id="JBBWWQ010000015">
    <property type="protein sequence ID" value="KAK8928793.1"/>
    <property type="molecule type" value="Genomic_DNA"/>
</dbReference>
<feature type="coiled-coil region" evidence="1">
    <location>
        <begin position="410"/>
        <end position="444"/>
    </location>
</feature>
<feature type="domain" description="SANT" evidence="3">
    <location>
        <begin position="924"/>
        <end position="975"/>
    </location>
</feature>
<keyword evidence="1" id="KW-0175">Coiled coil</keyword>
<comment type="caution">
    <text evidence="4">The sequence shown here is derived from an EMBL/GenBank/DDBJ whole genome shotgun (WGS) entry which is preliminary data.</text>
</comment>
<feature type="compositionally biased region" description="Polar residues" evidence="2">
    <location>
        <begin position="981"/>
        <end position="993"/>
    </location>
</feature>
<dbReference type="PANTHER" id="PTHR47340:SF1">
    <property type="entry name" value="DUPLICATED HOMEODOMAIN-LIKE SUPERFAMILY PROTEIN"/>
    <property type="match status" value="1"/>
</dbReference>
<evidence type="ECO:0000259" key="3">
    <source>
        <dbReference type="PROSITE" id="PS51293"/>
    </source>
</evidence>
<sequence>MPSESLPWDRREVFLKERRQERVVGSDAVGGGDVSGGGSCSTSRWREPYHGLRDCPRASPRRPLAGHHRYDGGYHQHYPEESGGHGCTPSRSGDRFCSEEEISRPSSGRSGGVGGRSASSGGRESRGCSRRSPCLDSCGGDCARQRHFSPVTAQRSVVVPVTYASSSSSSPILLKSIIDKSDGGVIDGSGTGQRYDRDHSLGSISWKPLKWNRPTSLSLTKTVRAESEDACLEISVPQAKESPATSPVKSNLPSDDRAASKKPRLGWGQGLAKYEKQKVEGSVDVSGQNGSVDVSNNSGKDFVRDSSSPKFSALPGSVSPATPTSASATCSSSPACAEEKLSKVLNAETERSQCNNSSALEFHNSPENISINFDGLDSNSISTLDLLLADLMQPEEACSGDSSLTRHSTLNKLLLLKKDISQELERTECEIDLFENKLRSINCDMQMNNCQEKSIICDVVQLTCSERDNINSSTLQSNMCPLNNTDDKSPISDEEPLVHSATSSTSDLCNGEISYHLDHIFKNADDNSVALILAYNKHAAKRAYQEFDHAMPTGISQFNLWESDNILQCSKNYMHIRGKIAMNKRLLKFKEHALALKFRALHHLWREDLNLLTMKKNRPKSNKRSEVNSRLLQPGLQKNRSSTRSRYALSAGNLTLVPTTEILNFTSKLLSDSQVKLYRNNLKMPAQIIDERDKKYSRYKSYNGLIEDPSALEKERMMMNPWTPEEKLVFLEMLATFGKDFKKISSVISQKTTADCVEFYYKNHKSESFTEVTRQLKLRKQWQNRHSNTYLMTSGTRFNREANATSLELLGSASIMAAEGNCIKRSNQKTSGCKVSRRINGLLEKAGSEISGSEKEAAAVDVLAGICCALSSDAMSSCVTSSIDFAEKMHFAAIDRSLTPEAAHQTIDEEDGCSDESSDGMESADSADWNDEEKTMFIRAFNMYGKDFVKVAHFVRTRSKDQCKIFFSKARKCLGLDAIQPGSTNGVTPTSDANEGRSGTDDACSTQSCSKIDADFTQSMLETCSEGRVHASNTALQTDADKSCPQCNIDGSVPDKVEGKFDNSSSSVFKEEDRSFVCAETDNENASDLLSPGKFTAELNSEDTLKSPVTFEAQRKDSKVDPKQSVVLLDLPVENRPVENRPRVKMEESGAGDDPFILGQCSQSNGEWCSAVQQKISYCPNYALSTNFQHQAPSELHSSLSKGPQTKNVGMPEPAISSRSNHVLPDLSSTSFHEADTEISNQNLLDGRKCEKKPVIGDFIQDQLKTTFPNLIDPSSPMASEGDQILLQNHKKLKIDEKSPLGIPAVENRTSDSNCSIVSESWCAVAGVLNSRREHIWERHLSEEKSGFAEPEGQSHRAGDLKLFGQILSHPSTNKLSSLQEGAKANATSNSSSASKDVAIFAPVPGSNKTLTHYLGELPQRSYDFWDRNRIQAGLSCYQVSSGMPLCTGFDLDYPQQTQVLSEKKFLTPFSPELQKRNGFDVLSGFQQPQQQRRMVQLGANMVVAGVAETVPALQMRYSDGRAKILAGDLETLTGDTGGR</sequence>
<feature type="region of interest" description="Disordered" evidence="2">
    <location>
        <begin position="981"/>
        <end position="1003"/>
    </location>
</feature>
<feature type="region of interest" description="Disordered" evidence="2">
    <location>
        <begin position="23"/>
        <end position="133"/>
    </location>
</feature>
<evidence type="ECO:0000256" key="2">
    <source>
        <dbReference type="SAM" id="MobiDB-lite"/>
    </source>
</evidence>
<dbReference type="SMART" id="SM00717">
    <property type="entry name" value="SANT"/>
    <property type="match status" value="2"/>
</dbReference>
<organism evidence="4 5">
    <name type="scientific">Platanthera zijinensis</name>
    <dbReference type="NCBI Taxonomy" id="2320716"/>
    <lineage>
        <taxon>Eukaryota</taxon>
        <taxon>Viridiplantae</taxon>
        <taxon>Streptophyta</taxon>
        <taxon>Embryophyta</taxon>
        <taxon>Tracheophyta</taxon>
        <taxon>Spermatophyta</taxon>
        <taxon>Magnoliopsida</taxon>
        <taxon>Liliopsida</taxon>
        <taxon>Asparagales</taxon>
        <taxon>Orchidaceae</taxon>
        <taxon>Orchidoideae</taxon>
        <taxon>Orchideae</taxon>
        <taxon>Orchidinae</taxon>
        <taxon>Platanthera</taxon>
    </lineage>
</organism>
<feature type="compositionally biased region" description="Low complexity" evidence="2">
    <location>
        <begin position="319"/>
        <end position="332"/>
    </location>
</feature>
<accession>A0AAP0B5I5</accession>
<dbReference type="CDD" id="cd00167">
    <property type="entry name" value="SANT"/>
    <property type="match status" value="2"/>
</dbReference>
<evidence type="ECO:0000313" key="5">
    <source>
        <dbReference type="Proteomes" id="UP001418222"/>
    </source>
</evidence>
<feature type="compositionally biased region" description="Basic and acidic residues" evidence="2">
    <location>
        <begin position="68"/>
        <end position="83"/>
    </location>
</feature>
<dbReference type="InterPro" id="IPR009057">
    <property type="entry name" value="Homeodomain-like_sf"/>
</dbReference>
<protein>
    <recommendedName>
        <fullName evidence="3">SANT domain-containing protein</fullName>
    </recommendedName>
</protein>
<keyword evidence="5" id="KW-1185">Reference proteome</keyword>
<dbReference type="InterPro" id="IPR001005">
    <property type="entry name" value="SANT/Myb"/>
</dbReference>
<feature type="compositionally biased region" description="Basic and acidic residues" evidence="2">
    <location>
        <begin position="44"/>
        <end position="56"/>
    </location>
</feature>
<evidence type="ECO:0000313" key="4">
    <source>
        <dbReference type="EMBL" id="KAK8928793.1"/>
    </source>
</evidence>
<evidence type="ECO:0000256" key="1">
    <source>
        <dbReference type="SAM" id="Coils"/>
    </source>
</evidence>
<feature type="compositionally biased region" description="Polar residues" evidence="2">
    <location>
        <begin position="243"/>
        <end position="253"/>
    </location>
</feature>
<proteinExistence type="predicted"/>
<gene>
    <name evidence="4" type="ORF">KSP39_PZI017531</name>
</gene>
<dbReference type="Gene3D" id="1.20.58.1880">
    <property type="match status" value="1"/>
</dbReference>
<dbReference type="SUPFAM" id="SSF46689">
    <property type="entry name" value="Homeodomain-like"/>
    <property type="match status" value="2"/>
</dbReference>
<feature type="compositionally biased region" description="Polar residues" evidence="2">
    <location>
        <begin position="285"/>
        <end position="310"/>
    </location>
</feature>
<feature type="domain" description="SANT" evidence="3">
    <location>
        <begin position="717"/>
        <end position="768"/>
    </location>
</feature>
<dbReference type="Proteomes" id="UP001418222">
    <property type="component" value="Unassembled WGS sequence"/>
</dbReference>
<feature type="compositionally biased region" description="Gly residues" evidence="2">
    <location>
        <begin position="28"/>
        <end position="39"/>
    </location>
</feature>
<dbReference type="Gene3D" id="1.10.10.60">
    <property type="entry name" value="Homeodomain-like"/>
    <property type="match status" value="1"/>
</dbReference>
<feature type="compositionally biased region" description="Polar residues" evidence="2">
    <location>
        <begin position="628"/>
        <end position="643"/>
    </location>
</feature>
<dbReference type="PROSITE" id="PS51293">
    <property type="entry name" value="SANT"/>
    <property type="match status" value="2"/>
</dbReference>
<feature type="region of interest" description="Disordered" evidence="2">
    <location>
        <begin position="905"/>
        <end position="929"/>
    </location>
</feature>
<feature type="compositionally biased region" description="Basic and acidic residues" evidence="2">
    <location>
        <begin position="92"/>
        <end position="103"/>
    </location>
</feature>
<reference evidence="4 5" key="1">
    <citation type="journal article" date="2022" name="Nat. Plants">
        <title>Genomes of leafy and leafless Platanthera orchids illuminate the evolution of mycoheterotrophy.</title>
        <authorList>
            <person name="Li M.H."/>
            <person name="Liu K.W."/>
            <person name="Li Z."/>
            <person name="Lu H.C."/>
            <person name="Ye Q.L."/>
            <person name="Zhang D."/>
            <person name="Wang J.Y."/>
            <person name="Li Y.F."/>
            <person name="Zhong Z.M."/>
            <person name="Liu X."/>
            <person name="Yu X."/>
            <person name="Liu D.K."/>
            <person name="Tu X.D."/>
            <person name="Liu B."/>
            <person name="Hao Y."/>
            <person name="Liao X.Y."/>
            <person name="Jiang Y.T."/>
            <person name="Sun W.H."/>
            <person name="Chen J."/>
            <person name="Chen Y.Q."/>
            <person name="Ai Y."/>
            <person name="Zhai J.W."/>
            <person name="Wu S.S."/>
            <person name="Zhou Z."/>
            <person name="Hsiao Y.Y."/>
            <person name="Wu W.L."/>
            <person name="Chen Y.Y."/>
            <person name="Lin Y.F."/>
            <person name="Hsu J.L."/>
            <person name="Li C.Y."/>
            <person name="Wang Z.W."/>
            <person name="Zhao X."/>
            <person name="Zhong W.Y."/>
            <person name="Ma X.K."/>
            <person name="Ma L."/>
            <person name="Huang J."/>
            <person name="Chen G.Z."/>
            <person name="Huang M.Z."/>
            <person name="Huang L."/>
            <person name="Peng D.H."/>
            <person name="Luo Y.B."/>
            <person name="Zou S.Q."/>
            <person name="Chen S.P."/>
            <person name="Lan S."/>
            <person name="Tsai W.C."/>
            <person name="Van de Peer Y."/>
            <person name="Liu Z.J."/>
        </authorList>
    </citation>
    <scope>NUCLEOTIDE SEQUENCE [LARGE SCALE GENOMIC DNA]</scope>
    <source>
        <strain evidence="4">Lor287</strain>
    </source>
</reference>
<feature type="region of interest" description="Disordered" evidence="2">
    <location>
        <begin position="616"/>
        <end position="643"/>
    </location>
</feature>
<name>A0AAP0B5I5_9ASPA</name>
<feature type="region of interest" description="Disordered" evidence="2">
    <location>
        <begin position="235"/>
        <end position="332"/>
    </location>
</feature>
<dbReference type="Pfam" id="PF00249">
    <property type="entry name" value="Myb_DNA-binding"/>
    <property type="match status" value="2"/>
</dbReference>
<feature type="compositionally biased region" description="Acidic residues" evidence="2">
    <location>
        <begin position="908"/>
        <end position="919"/>
    </location>
</feature>